<sequence length="67" mass="7921">MKIRELLSLDGSFVARVGQRNVVDIYITNELPSNRYFPNAIFYEVVKDNGSEIFYPREMFISVWEKD</sequence>
<gene>
    <name evidence="1" type="ORF">SAC12B_0005</name>
</gene>
<dbReference type="Proteomes" id="UP000306187">
    <property type="component" value="Segment"/>
</dbReference>
<evidence type="ECO:0000313" key="1">
    <source>
        <dbReference type="EMBL" id="QBJ03794.1"/>
    </source>
</evidence>
<name>A0A4Y5FI91_9CAUD</name>
<organism evidence="1 2">
    <name type="scientific">Lactobacillus phage SAC12B</name>
    <dbReference type="NCBI Taxonomy" id="2510941"/>
    <lineage>
        <taxon>Viruses</taxon>
        <taxon>Duplodnaviria</taxon>
        <taxon>Heunggongvirae</taxon>
        <taxon>Uroviricota</taxon>
        <taxon>Caudoviricetes</taxon>
        <taxon>Herelleviridae</taxon>
        <taxon>Tybeckvirus</taxon>
        <taxon>Tybeckvirus SAC12B</taxon>
    </lineage>
</organism>
<accession>A0A4Y5FI91</accession>
<proteinExistence type="predicted"/>
<keyword evidence="2" id="KW-1185">Reference proteome</keyword>
<protein>
    <submittedName>
        <fullName evidence="1">Uncharacterized protein</fullName>
    </submittedName>
</protein>
<reference evidence="1" key="1">
    <citation type="submission" date="2019-02" db="EMBL/GenBank/DDBJ databases">
        <title>Isolation of virulent Lactobacillus brevis phages.</title>
        <authorList>
            <person name="Feyereisen M."/>
            <person name="Mahony J."/>
            <person name="O'Sullivan T."/>
            <person name="van Sinderen D."/>
        </authorList>
    </citation>
    <scope>NUCLEOTIDE SEQUENCE [LARGE SCALE GENOMIC DNA]</scope>
</reference>
<evidence type="ECO:0000313" key="2">
    <source>
        <dbReference type="Proteomes" id="UP000306187"/>
    </source>
</evidence>
<dbReference type="EMBL" id="MK504446">
    <property type="protein sequence ID" value="QBJ03794.1"/>
    <property type="molecule type" value="Genomic_DNA"/>
</dbReference>